<sequence length="221" mass="25192">MGHATKYRYEAYHVLQRRNIPCVVWLEDALGYYGMNTAVFRLYLIVPSIDTAADALQLEGWTVDQPRPNDVETFLSDMPTSSYRRLLPPDWEENPIQPWPPLPSAQQPPEGQPKLVFCSADFWHVSSPDSYKSLYPPLEILVDSLITVILESPDGTLLQNRLGVYMSALYSQVEGLKDPSFAGKLSPDNRHYHQDGVTGMPVTTIPVIKRQREFRDKLRES</sequence>
<evidence type="ECO:0000313" key="2">
    <source>
        <dbReference type="Proteomes" id="UP001446871"/>
    </source>
</evidence>
<gene>
    <name evidence="1" type="ORF">PG996_006277</name>
</gene>
<dbReference type="EMBL" id="JAQQWM010000003">
    <property type="protein sequence ID" value="KAK8072929.1"/>
    <property type="molecule type" value="Genomic_DNA"/>
</dbReference>
<proteinExistence type="predicted"/>
<comment type="caution">
    <text evidence="1">The sequence shown here is derived from an EMBL/GenBank/DDBJ whole genome shotgun (WGS) entry which is preliminary data.</text>
</comment>
<protein>
    <submittedName>
        <fullName evidence="1">Uncharacterized protein</fullName>
    </submittedName>
</protein>
<reference evidence="1 2" key="1">
    <citation type="submission" date="2023-01" db="EMBL/GenBank/DDBJ databases">
        <title>Analysis of 21 Apiospora genomes using comparative genomics revels a genus with tremendous synthesis potential of carbohydrate active enzymes and secondary metabolites.</title>
        <authorList>
            <person name="Sorensen T."/>
        </authorList>
    </citation>
    <scope>NUCLEOTIDE SEQUENCE [LARGE SCALE GENOMIC DNA]</scope>
    <source>
        <strain evidence="1 2">CBS 83171</strain>
    </source>
</reference>
<evidence type="ECO:0000313" key="1">
    <source>
        <dbReference type="EMBL" id="KAK8072929.1"/>
    </source>
</evidence>
<organism evidence="1 2">
    <name type="scientific">Apiospora saccharicola</name>
    <dbReference type="NCBI Taxonomy" id="335842"/>
    <lineage>
        <taxon>Eukaryota</taxon>
        <taxon>Fungi</taxon>
        <taxon>Dikarya</taxon>
        <taxon>Ascomycota</taxon>
        <taxon>Pezizomycotina</taxon>
        <taxon>Sordariomycetes</taxon>
        <taxon>Xylariomycetidae</taxon>
        <taxon>Amphisphaeriales</taxon>
        <taxon>Apiosporaceae</taxon>
        <taxon>Apiospora</taxon>
    </lineage>
</organism>
<keyword evidence="2" id="KW-1185">Reference proteome</keyword>
<accession>A0ABR1VNV0</accession>
<name>A0ABR1VNV0_9PEZI</name>
<dbReference type="Proteomes" id="UP001446871">
    <property type="component" value="Unassembled WGS sequence"/>
</dbReference>